<evidence type="ECO:0000313" key="6">
    <source>
        <dbReference type="EMBL" id="OGL44644.1"/>
    </source>
</evidence>
<sequence>MKQEKAENLVRIQKVISQVGIASRRQAEKMILEGRVTLNGKKVSELGTKINPEADHLKIDGKLVKLENKQKVYIALNKPRGCITTSLDEENRPTIYHFLEKKVRERVFPIGRLDCNSEGLLLLTNDGDMCEFLTRPKNSIERVYEVKIQGTIDKEVIARLNKGVRLDDGWFSKPKIKFLKKMEENCWVEVSLRSGKNREVRRIFNSLGYNVLKLKRIMFAAIELGSLKTGDFRYLTLREINSLKKLARRKPENVSKEFRGQRIQRVR</sequence>
<proteinExistence type="inferred from homology"/>
<dbReference type="Proteomes" id="UP000178435">
    <property type="component" value="Unassembled WGS sequence"/>
</dbReference>
<dbReference type="InterPro" id="IPR042092">
    <property type="entry name" value="PsdUridine_s_RsuA/RluB/E/F_cat"/>
</dbReference>
<dbReference type="InterPro" id="IPR000748">
    <property type="entry name" value="PsdUridine_synth_RsuA/RluB/E/F"/>
</dbReference>
<dbReference type="InterPro" id="IPR006145">
    <property type="entry name" value="PsdUridine_synth_RsuA/RluA"/>
</dbReference>
<name>A0A1F7RUD1_9BACT</name>
<dbReference type="CDD" id="cd02870">
    <property type="entry name" value="PseudoU_synth_RsuA_like"/>
    <property type="match status" value="1"/>
</dbReference>
<dbReference type="GO" id="GO:0120159">
    <property type="term" value="F:rRNA pseudouridine synthase activity"/>
    <property type="evidence" value="ECO:0007669"/>
    <property type="project" value="UniProtKB-ARBA"/>
</dbReference>
<dbReference type="Pfam" id="PF01479">
    <property type="entry name" value="S4"/>
    <property type="match status" value="1"/>
</dbReference>
<dbReference type="EMBL" id="MGDF01000134">
    <property type="protein sequence ID" value="OGL44644.1"/>
    <property type="molecule type" value="Genomic_DNA"/>
</dbReference>
<dbReference type="GO" id="GO:0003723">
    <property type="term" value="F:RNA binding"/>
    <property type="evidence" value="ECO:0007669"/>
    <property type="project" value="UniProtKB-KW"/>
</dbReference>
<dbReference type="PROSITE" id="PS01149">
    <property type="entry name" value="PSI_RSU"/>
    <property type="match status" value="1"/>
</dbReference>
<comment type="similarity">
    <text evidence="1 4">Belongs to the pseudouridine synthase RsuA family.</text>
</comment>
<dbReference type="InterPro" id="IPR020094">
    <property type="entry name" value="TruA/RsuA/RluB/E/F_N"/>
</dbReference>
<dbReference type="InterPro" id="IPR050343">
    <property type="entry name" value="RsuA_PseudoU_synthase"/>
</dbReference>
<dbReference type="Gene3D" id="3.30.70.580">
    <property type="entry name" value="Pseudouridine synthase I, catalytic domain, N-terminal subdomain"/>
    <property type="match status" value="1"/>
</dbReference>
<organism evidence="6 7">
    <name type="scientific">Candidatus Schekmanbacteria bacterium RBG_16_38_11</name>
    <dbReference type="NCBI Taxonomy" id="1817880"/>
    <lineage>
        <taxon>Bacteria</taxon>
        <taxon>Candidatus Schekmaniibacteriota</taxon>
    </lineage>
</organism>
<dbReference type="NCBIfam" id="TIGR00093">
    <property type="entry name" value="pseudouridine synthase"/>
    <property type="match status" value="1"/>
</dbReference>
<dbReference type="AlphaFoldDB" id="A0A1F7RUD1"/>
<keyword evidence="3" id="KW-0694">RNA-binding</keyword>
<evidence type="ECO:0000313" key="7">
    <source>
        <dbReference type="Proteomes" id="UP000178435"/>
    </source>
</evidence>
<dbReference type="Pfam" id="PF00849">
    <property type="entry name" value="PseudoU_synth_2"/>
    <property type="match status" value="1"/>
</dbReference>
<dbReference type="FunFam" id="3.10.290.10:FF:000003">
    <property type="entry name" value="Pseudouridine synthase"/>
    <property type="match status" value="1"/>
</dbReference>
<dbReference type="Gene3D" id="3.10.290.10">
    <property type="entry name" value="RNA-binding S4 domain"/>
    <property type="match status" value="1"/>
</dbReference>
<dbReference type="CDD" id="cd00165">
    <property type="entry name" value="S4"/>
    <property type="match status" value="1"/>
</dbReference>
<dbReference type="GO" id="GO:0000455">
    <property type="term" value="P:enzyme-directed rRNA pseudouridine synthesis"/>
    <property type="evidence" value="ECO:0007669"/>
    <property type="project" value="UniProtKB-ARBA"/>
</dbReference>
<dbReference type="InterPro" id="IPR018496">
    <property type="entry name" value="PsdUridine_synth_RsuA/RluB_CS"/>
</dbReference>
<dbReference type="SUPFAM" id="SSF55174">
    <property type="entry name" value="Alpha-L RNA-binding motif"/>
    <property type="match status" value="1"/>
</dbReference>
<dbReference type="InterPro" id="IPR036986">
    <property type="entry name" value="S4_RNA-bd_sf"/>
</dbReference>
<protein>
    <recommendedName>
        <fullName evidence="4">Pseudouridine synthase</fullName>
        <ecNumber evidence="4">5.4.99.-</ecNumber>
    </recommendedName>
</protein>
<dbReference type="SUPFAM" id="SSF55120">
    <property type="entry name" value="Pseudouridine synthase"/>
    <property type="match status" value="1"/>
</dbReference>
<evidence type="ECO:0000256" key="2">
    <source>
        <dbReference type="ARBA" id="ARBA00023235"/>
    </source>
</evidence>
<dbReference type="PROSITE" id="PS50889">
    <property type="entry name" value="S4"/>
    <property type="match status" value="1"/>
</dbReference>
<accession>A0A1F7RUD1</accession>
<dbReference type="SMART" id="SM00363">
    <property type="entry name" value="S4"/>
    <property type="match status" value="1"/>
</dbReference>
<dbReference type="EC" id="5.4.99.-" evidence="4"/>
<keyword evidence="2 4" id="KW-0413">Isomerase</keyword>
<dbReference type="InterPro" id="IPR002942">
    <property type="entry name" value="S4_RNA-bd"/>
</dbReference>
<gene>
    <name evidence="6" type="ORF">A2149_02040</name>
</gene>
<dbReference type="PANTHER" id="PTHR47683:SF2">
    <property type="entry name" value="RNA-BINDING S4 DOMAIN-CONTAINING PROTEIN"/>
    <property type="match status" value="1"/>
</dbReference>
<dbReference type="Gene3D" id="3.30.70.1560">
    <property type="entry name" value="Alpha-L RNA-binding motif"/>
    <property type="match status" value="1"/>
</dbReference>
<evidence type="ECO:0000256" key="3">
    <source>
        <dbReference type="PROSITE-ProRule" id="PRU00182"/>
    </source>
</evidence>
<comment type="caution">
    <text evidence="6">The sequence shown here is derived from an EMBL/GenBank/DDBJ whole genome shotgun (WGS) entry which is preliminary data.</text>
</comment>
<evidence type="ECO:0000256" key="1">
    <source>
        <dbReference type="ARBA" id="ARBA00008348"/>
    </source>
</evidence>
<feature type="domain" description="RNA-binding S4" evidence="5">
    <location>
        <begin position="10"/>
        <end position="70"/>
    </location>
</feature>
<dbReference type="InterPro" id="IPR020103">
    <property type="entry name" value="PsdUridine_synth_cat_dom_sf"/>
</dbReference>
<reference evidence="6 7" key="1">
    <citation type="journal article" date="2016" name="Nat. Commun.">
        <title>Thousands of microbial genomes shed light on interconnected biogeochemical processes in an aquifer system.</title>
        <authorList>
            <person name="Anantharaman K."/>
            <person name="Brown C.T."/>
            <person name="Hug L.A."/>
            <person name="Sharon I."/>
            <person name="Castelle C.J."/>
            <person name="Probst A.J."/>
            <person name="Thomas B.C."/>
            <person name="Singh A."/>
            <person name="Wilkins M.J."/>
            <person name="Karaoz U."/>
            <person name="Brodie E.L."/>
            <person name="Williams K.H."/>
            <person name="Hubbard S.S."/>
            <person name="Banfield J.F."/>
        </authorList>
    </citation>
    <scope>NUCLEOTIDE SEQUENCE [LARGE SCALE GENOMIC DNA]</scope>
</reference>
<dbReference type="PANTHER" id="PTHR47683">
    <property type="entry name" value="PSEUDOURIDINE SYNTHASE FAMILY PROTEIN-RELATED"/>
    <property type="match status" value="1"/>
</dbReference>
<evidence type="ECO:0000256" key="4">
    <source>
        <dbReference type="RuleBase" id="RU003887"/>
    </source>
</evidence>
<evidence type="ECO:0000259" key="5">
    <source>
        <dbReference type="SMART" id="SM00363"/>
    </source>
</evidence>